<protein>
    <recommendedName>
        <fullName evidence="5">DUF883 domain-containing protein</fullName>
    </recommendedName>
</protein>
<keyword evidence="2" id="KW-0472">Membrane</keyword>
<gene>
    <name evidence="3" type="ORF">BVH74_07645</name>
</gene>
<reference evidence="3 4" key="1">
    <citation type="submission" date="2017-03" db="EMBL/GenBank/DDBJ databases">
        <title>Complete genome sequence of the novel DNRA strain Pseudomonas sp. S-6-2 isolated from Chinese polluted river sediment. Journal of Biotechnology.</title>
        <authorList>
            <person name="Li J."/>
            <person name="Xiang F."/>
            <person name="Wang L."/>
            <person name="Xi L."/>
            <person name="Liu J."/>
        </authorList>
    </citation>
    <scope>NUCLEOTIDE SEQUENCE [LARGE SCALE GENOMIC DNA]</scope>
    <source>
        <strain evidence="3 4">S-6-2</strain>
    </source>
</reference>
<evidence type="ECO:0000256" key="2">
    <source>
        <dbReference type="SAM" id="Phobius"/>
    </source>
</evidence>
<name>A0A1V0B3X5_9GAMM</name>
<organism evidence="3 4">
    <name type="scientific">Halopseudomonas phragmitis</name>
    <dbReference type="NCBI Taxonomy" id="1931241"/>
    <lineage>
        <taxon>Bacteria</taxon>
        <taxon>Pseudomonadati</taxon>
        <taxon>Pseudomonadota</taxon>
        <taxon>Gammaproteobacteria</taxon>
        <taxon>Pseudomonadales</taxon>
        <taxon>Pseudomonadaceae</taxon>
        <taxon>Halopseudomonas</taxon>
    </lineage>
</organism>
<keyword evidence="2" id="KW-0812">Transmembrane</keyword>
<dbReference type="EMBL" id="CP020100">
    <property type="protein sequence ID" value="AQZ94633.1"/>
    <property type="molecule type" value="Genomic_DNA"/>
</dbReference>
<dbReference type="RefSeq" id="WP_080049486.1">
    <property type="nucleotide sequence ID" value="NZ_CP020100.1"/>
</dbReference>
<dbReference type="KEGG" id="ppha:BVH74_07645"/>
<dbReference type="STRING" id="1931241.BVH74_07645"/>
<evidence type="ECO:0000313" key="3">
    <source>
        <dbReference type="EMBL" id="AQZ94633.1"/>
    </source>
</evidence>
<keyword evidence="1" id="KW-0175">Coiled coil</keyword>
<feature type="coiled-coil region" evidence="1">
    <location>
        <begin position="1"/>
        <end position="32"/>
    </location>
</feature>
<accession>A0A1V0B3X5</accession>
<dbReference type="Proteomes" id="UP000243488">
    <property type="component" value="Chromosome"/>
</dbReference>
<keyword evidence="2" id="KW-1133">Transmembrane helix</keyword>
<evidence type="ECO:0008006" key="5">
    <source>
        <dbReference type="Google" id="ProtNLM"/>
    </source>
</evidence>
<keyword evidence="4" id="KW-1185">Reference proteome</keyword>
<evidence type="ECO:0000256" key="1">
    <source>
        <dbReference type="SAM" id="Coils"/>
    </source>
</evidence>
<feature type="transmembrane region" description="Helical" evidence="2">
    <location>
        <begin position="78"/>
        <end position="96"/>
    </location>
</feature>
<proteinExistence type="predicted"/>
<sequence length="98" mass="10895">MADAKKEANGKEQELEASKEALMAAYRDLMEAKEHFTRAAEAAGLDLKHEATEQLLKGKHKAEELGQEASRYLQEKPLASVGIAFIAGFIFSQLFSRR</sequence>
<evidence type="ECO:0000313" key="4">
    <source>
        <dbReference type="Proteomes" id="UP000243488"/>
    </source>
</evidence>
<dbReference type="AlphaFoldDB" id="A0A1V0B3X5"/>